<feature type="region of interest" description="Disordered" evidence="6">
    <location>
        <begin position="609"/>
        <end position="685"/>
    </location>
</feature>
<feature type="domain" description="Pentatricopeptide repeat-containing protein-mitochondrial" evidence="7">
    <location>
        <begin position="347"/>
        <end position="482"/>
    </location>
</feature>
<feature type="compositionally biased region" description="Polar residues" evidence="6">
    <location>
        <begin position="60"/>
        <end position="82"/>
    </location>
</feature>
<proteinExistence type="inferred from homology"/>
<evidence type="ECO:0000259" key="7">
    <source>
        <dbReference type="Pfam" id="PF23276"/>
    </source>
</evidence>
<comment type="subunit">
    <text evidence="4">Binds to mitochondrial small subunit 15S rRNA.</text>
</comment>
<evidence type="ECO:0000256" key="1">
    <source>
        <dbReference type="ARBA" id="ARBA00006192"/>
    </source>
</evidence>
<feature type="compositionally biased region" description="Basic residues" evidence="6">
    <location>
        <begin position="654"/>
        <end position="668"/>
    </location>
</feature>
<evidence type="ECO:0000256" key="2">
    <source>
        <dbReference type="ARBA" id="ARBA00022737"/>
    </source>
</evidence>
<dbReference type="PANTHER" id="PTHR47447">
    <property type="entry name" value="OS03G0856100 PROTEIN"/>
    <property type="match status" value="1"/>
</dbReference>
<reference evidence="8 9" key="1">
    <citation type="journal article" date="2024" name="IMA Fungus">
        <title>IMA Genome - F19 : A genome assembly and annotation guide to empower mycologists, including annotated draft genome sequences of Ceratocystis pirilliformis, Diaporthe australafricana, Fusarium ophioides, Paecilomyces lecythidis, and Sporothrix stenoceras.</title>
        <authorList>
            <person name="Aylward J."/>
            <person name="Wilson A.M."/>
            <person name="Visagie C.M."/>
            <person name="Spraker J."/>
            <person name="Barnes I."/>
            <person name="Buitendag C."/>
            <person name="Ceriani C."/>
            <person name="Del Mar Angel L."/>
            <person name="du Plessis D."/>
            <person name="Fuchs T."/>
            <person name="Gasser K."/>
            <person name="Kramer D."/>
            <person name="Li W."/>
            <person name="Munsamy K."/>
            <person name="Piso A."/>
            <person name="Price J.L."/>
            <person name="Sonnekus B."/>
            <person name="Thomas C."/>
            <person name="van der Nest A."/>
            <person name="van Dijk A."/>
            <person name="van Heerden A."/>
            <person name="van Vuuren N."/>
            <person name="Yilmaz N."/>
            <person name="Duong T.A."/>
            <person name="van der Merwe N.A."/>
            <person name="Wingfield M.J."/>
            <person name="Wingfield B.D."/>
        </authorList>
    </citation>
    <scope>NUCLEOTIDE SEQUENCE [LARGE SCALE GENOMIC DNA]</scope>
    <source>
        <strain evidence="8 9">CMW 18167</strain>
    </source>
</reference>
<dbReference type="PANTHER" id="PTHR47447:SF17">
    <property type="entry name" value="OS12G0638900 PROTEIN"/>
    <property type="match status" value="1"/>
</dbReference>
<accession>A0ABR3Y5W6</accession>
<organism evidence="8 9">
    <name type="scientific">Paecilomyces lecythidis</name>
    <dbReference type="NCBI Taxonomy" id="3004212"/>
    <lineage>
        <taxon>Eukaryota</taxon>
        <taxon>Fungi</taxon>
        <taxon>Dikarya</taxon>
        <taxon>Ascomycota</taxon>
        <taxon>Pezizomycotina</taxon>
        <taxon>Eurotiomycetes</taxon>
        <taxon>Eurotiomycetidae</taxon>
        <taxon>Eurotiales</taxon>
        <taxon>Thermoascaceae</taxon>
        <taxon>Paecilomyces</taxon>
    </lineage>
</organism>
<dbReference type="InterPro" id="IPR057027">
    <property type="entry name" value="TPR_mt"/>
</dbReference>
<evidence type="ECO:0000313" key="9">
    <source>
        <dbReference type="Proteomes" id="UP001583193"/>
    </source>
</evidence>
<dbReference type="PROSITE" id="PS51375">
    <property type="entry name" value="PPR"/>
    <property type="match status" value="1"/>
</dbReference>
<dbReference type="InterPro" id="IPR002885">
    <property type="entry name" value="PPR_rpt"/>
</dbReference>
<comment type="caution">
    <text evidence="8">The sequence shown here is derived from an EMBL/GenBank/DDBJ whole genome shotgun (WGS) entry which is preliminary data.</text>
</comment>
<sequence>MPPRGLIVDGLWHCLCPSFNISTFKAATAVSTSTSLRGTQLLRAKSASVRSESAFARRAYSTNSAHDGSYTGSSKLETSSLQHTHEPKQEEKQARDLNQNEAPELKFKRMSIRKPLRATFGVPKDLEQRSTGNLENLLQELVAESPNVRGATQILRILIRDRNVRPEVRHYRALILANTDARYGSPENVRNLLKEMENNGIPADSGTLHAALQAVAVHPDYLLRQQILHTLRDRWLSLSPSGWHHVVAGLIREHQFELALDHIAHMERKDIPVESWLHSLLVYNLCEMEEFDDVLDLMRNRVNQGHEMTLNLWLHVLDLASEALHHDLTSYVWTRVVELGYLNPSKGICGNVLTLASRTGDTELGASVLHFFEKTGVPFSLEDYEKFVDTHLMAGDLYTAFNILCGMHESGTEPEESSTRGILTYMIRTGTQPRDAWAMLKRIKSSGKSVPVSCANVVIELCEHVSADGVSAVDQAIGFYKELYALCPSGADVATYNALIQICRQAKDTQACMFAIKEMAALEVSPDATTFERLIQMSLDSGNFRSGLMYFRDMAERGFTLNKETETNIWNRCQQSDDEFASLLKSSLQTDMDQKRRESRTEMMSELAGLIDLDSTPEEDAGSRTQKPRNMSELREQRRRMWKDLREAAGLGLKKPRERHSAVAHRSKERPQQPPRDGSLTDMDE</sequence>
<evidence type="ECO:0000313" key="8">
    <source>
        <dbReference type="EMBL" id="KAL1883688.1"/>
    </source>
</evidence>
<protein>
    <recommendedName>
        <fullName evidence="7">Pentatricopeptide repeat-containing protein-mitochondrial domain-containing protein</fullName>
    </recommendedName>
</protein>
<dbReference type="EMBL" id="JAVDPF010000005">
    <property type="protein sequence ID" value="KAL1883688.1"/>
    <property type="molecule type" value="Genomic_DNA"/>
</dbReference>
<comment type="similarity">
    <text evidence="1">Belongs to the CCM1 family.</text>
</comment>
<dbReference type="Gene3D" id="1.25.40.10">
    <property type="entry name" value="Tetratricopeptide repeat domain"/>
    <property type="match status" value="3"/>
</dbReference>
<comment type="function">
    <text evidence="3">Regulates mitochondrial small subunit maturation by controlling 15S rRNA 5'-end processing. Localizes to the 5' precursor of the 15S rRNA in a position that is subsequently occupied by mS47 in the mature yeast mtSSU. Uses structure and sequence-specific RNA recognition, binding to a single-stranded region of the precursor and specifically recognizing bases -6 to -1. The exchange of Ccm1 for mS47 is coupled to the irreversible removal of precursor rRNA that is accompanied by conformational changes of the mitoribosomal proteins uS5m and mS26. These conformational changes signal completion of 5'-end rRNA processing through protection of the mature 5'-end of the 15S rRNA and stabilization of mS47. The removal of the 5' precursor together with the dissociation of Ccm1 may be catalyzed by the 5'-3' exoribonuclease Pet127. Involved in the specific removal of group I introns in mitochondrial encoded transcripts.</text>
</comment>
<dbReference type="Pfam" id="PF13812">
    <property type="entry name" value="PPR_3"/>
    <property type="match status" value="1"/>
</dbReference>
<feature type="region of interest" description="Disordered" evidence="6">
    <location>
        <begin position="60"/>
        <end position="106"/>
    </location>
</feature>
<dbReference type="InterPro" id="IPR011990">
    <property type="entry name" value="TPR-like_helical_dom_sf"/>
</dbReference>
<evidence type="ECO:0000256" key="6">
    <source>
        <dbReference type="SAM" id="MobiDB-lite"/>
    </source>
</evidence>
<gene>
    <name evidence="8" type="ORF">Plec18167_002695</name>
</gene>
<feature type="compositionally biased region" description="Basic and acidic residues" evidence="6">
    <location>
        <begin position="83"/>
        <end position="95"/>
    </location>
</feature>
<evidence type="ECO:0000256" key="3">
    <source>
        <dbReference type="ARBA" id="ARBA00044493"/>
    </source>
</evidence>
<dbReference type="Proteomes" id="UP001583193">
    <property type="component" value="Unassembled WGS sequence"/>
</dbReference>
<feature type="repeat" description="PPR" evidence="5">
    <location>
        <begin position="492"/>
        <end position="526"/>
    </location>
</feature>
<name>A0ABR3Y5W6_9EURO</name>
<evidence type="ECO:0000256" key="5">
    <source>
        <dbReference type="PROSITE-ProRule" id="PRU00708"/>
    </source>
</evidence>
<dbReference type="Pfam" id="PF23276">
    <property type="entry name" value="TPR_24"/>
    <property type="match status" value="1"/>
</dbReference>
<keyword evidence="2" id="KW-0677">Repeat</keyword>
<keyword evidence="9" id="KW-1185">Reference proteome</keyword>
<evidence type="ECO:0000256" key="4">
    <source>
        <dbReference type="ARBA" id="ARBA00044511"/>
    </source>
</evidence>